<evidence type="ECO:0000256" key="1">
    <source>
        <dbReference type="SAM" id="MobiDB-lite"/>
    </source>
</evidence>
<keyword evidence="3" id="KW-1185">Reference proteome</keyword>
<gene>
    <name evidence="2" type="ORF">RMSM_04711</name>
</gene>
<reference evidence="2 3" key="1">
    <citation type="journal article" date="2013" name="Mar. Genomics">
        <title>Expression of sulfatases in Rhodopirellula baltica and the diversity of sulfatases in the genus Rhodopirellula.</title>
        <authorList>
            <person name="Wegner C.E."/>
            <person name="Richter-Heitmann T."/>
            <person name="Klindworth A."/>
            <person name="Klockow C."/>
            <person name="Richter M."/>
            <person name="Achstetter T."/>
            <person name="Glockner F.O."/>
            <person name="Harder J."/>
        </authorList>
    </citation>
    <scope>NUCLEOTIDE SEQUENCE [LARGE SCALE GENOMIC DNA]</scope>
    <source>
        <strain evidence="2 3">SM1</strain>
    </source>
</reference>
<organism evidence="2 3">
    <name type="scientific">Rhodopirellula maiorica SM1</name>
    <dbReference type="NCBI Taxonomy" id="1265738"/>
    <lineage>
        <taxon>Bacteria</taxon>
        <taxon>Pseudomonadati</taxon>
        <taxon>Planctomycetota</taxon>
        <taxon>Planctomycetia</taxon>
        <taxon>Pirellulales</taxon>
        <taxon>Pirellulaceae</taxon>
        <taxon>Novipirellula</taxon>
    </lineage>
</organism>
<evidence type="ECO:0000313" key="2">
    <source>
        <dbReference type="EMBL" id="EMI18380.1"/>
    </source>
</evidence>
<dbReference type="Proteomes" id="UP000011991">
    <property type="component" value="Unassembled WGS sequence"/>
</dbReference>
<dbReference type="AlphaFoldDB" id="M5RGC9"/>
<proteinExistence type="predicted"/>
<accession>M5RGC9</accession>
<sequence length="51" mass="5334">MGGMLVKEGTGFPPTNDASPPGGGQLQRHSTRVQCAEFSELSPETFVLSAL</sequence>
<protein>
    <submittedName>
        <fullName evidence="2">Uncharacterized protein</fullName>
    </submittedName>
</protein>
<dbReference type="PATRIC" id="fig|1265738.3.peg.4733"/>
<name>M5RGC9_9BACT</name>
<evidence type="ECO:0000313" key="3">
    <source>
        <dbReference type="Proteomes" id="UP000011991"/>
    </source>
</evidence>
<comment type="caution">
    <text evidence="2">The sequence shown here is derived from an EMBL/GenBank/DDBJ whole genome shotgun (WGS) entry which is preliminary data.</text>
</comment>
<dbReference type="EMBL" id="ANOG01000676">
    <property type="protein sequence ID" value="EMI18380.1"/>
    <property type="molecule type" value="Genomic_DNA"/>
</dbReference>
<feature type="region of interest" description="Disordered" evidence="1">
    <location>
        <begin position="1"/>
        <end position="32"/>
    </location>
</feature>